<sequence>MYFGESRLILPVRPNDLDALGHVNNAVALEYLEAGRWDWLGLQGLVHGDRLIAVVARTEIDYLAEIPRGRVEVSTVLESPAAEDYDPDDVTYRARFRQRIHLPESGRPAVDALVTVAFLDAAQRCLVSMQDFLTAAVADGARAVPDGVRSVPGPAGARDRTPPDRRPRQ</sequence>
<evidence type="ECO:0000256" key="1">
    <source>
        <dbReference type="SAM" id="MobiDB-lite"/>
    </source>
</evidence>
<dbReference type="EMBL" id="BAAANT010000073">
    <property type="protein sequence ID" value="GAA1500624.1"/>
    <property type="molecule type" value="Genomic_DNA"/>
</dbReference>
<organism evidence="2 3">
    <name type="scientific">Kitasatospora kazusensis</name>
    <dbReference type="NCBI Taxonomy" id="407974"/>
    <lineage>
        <taxon>Bacteria</taxon>
        <taxon>Bacillati</taxon>
        <taxon>Actinomycetota</taxon>
        <taxon>Actinomycetes</taxon>
        <taxon>Kitasatosporales</taxon>
        <taxon>Streptomycetaceae</taxon>
        <taxon>Kitasatospora</taxon>
    </lineage>
</organism>
<feature type="compositionally biased region" description="Basic and acidic residues" evidence="1">
    <location>
        <begin position="157"/>
        <end position="169"/>
    </location>
</feature>
<name>A0ABN1ZKY2_9ACTN</name>
<dbReference type="Proteomes" id="UP001422759">
    <property type="component" value="Unassembled WGS sequence"/>
</dbReference>
<dbReference type="InterPro" id="IPR029069">
    <property type="entry name" value="HotDog_dom_sf"/>
</dbReference>
<comment type="caution">
    <text evidence="2">The sequence shown here is derived from an EMBL/GenBank/DDBJ whole genome shotgun (WGS) entry which is preliminary data.</text>
</comment>
<protein>
    <submittedName>
        <fullName evidence="2">Acyl-CoA thioesterase</fullName>
    </submittedName>
</protein>
<accession>A0ABN1ZKY2</accession>
<dbReference type="Gene3D" id="3.10.129.10">
    <property type="entry name" value="Hotdog Thioesterase"/>
    <property type="match status" value="1"/>
</dbReference>
<evidence type="ECO:0000313" key="3">
    <source>
        <dbReference type="Proteomes" id="UP001422759"/>
    </source>
</evidence>
<dbReference type="SUPFAM" id="SSF54637">
    <property type="entry name" value="Thioesterase/thiol ester dehydrase-isomerase"/>
    <property type="match status" value="1"/>
</dbReference>
<dbReference type="CDD" id="cd00586">
    <property type="entry name" value="4HBT"/>
    <property type="match status" value="1"/>
</dbReference>
<reference evidence="2 3" key="1">
    <citation type="journal article" date="2019" name="Int. J. Syst. Evol. Microbiol.">
        <title>The Global Catalogue of Microorganisms (GCM) 10K type strain sequencing project: providing services to taxonomists for standard genome sequencing and annotation.</title>
        <authorList>
            <consortium name="The Broad Institute Genomics Platform"/>
            <consortium name="The Broad Institute Genome Sequencing Center for Infectious Disease"/>
            <person name="Wu L."/>
            <person name="Ma J."/>
        </authorList>
    </citation>
    <scope>NUCLEOTIDE SEQUENCE [LARGE SCALE GENOMIC DNA]</scope>
    <source>
        <strain evidence="2 3">JCM 14560</strain>
    </source>
</reference>
<proteinExistence type="predicted"/>
<feature type="region of interest" description="Disordered" evidence="1">
    <location>
        <begin position="144"/>
        <end position="169"/>
    </location>
</feature>
<gene>
    <name evidence="2" type="ORF">GCM10009760_62370</name>
</gene>
<evidence type="ECO:0000313" key="2">
    <source>
        <dbReference type="EMBL" id="GAA1500624.1"/>
    </source>
</evidence>
<keyword evidence="3" id="KW-1185">Reference proteome</keyword>
<dbReference type="Pfam" id="PF13279">
    <property type="entry name" value="4HBT_2"/>
    <property type="match status" value="1"/>
</dbReference>